<dbReference type="RefSeq" id="WP_081530486.1">
    <property type="nucleotide sequence ID" value="NZ_CP102519.1"/>
</dbReference>
<gene>
    <name evidence="1" type="ORF">B6U60_04235</name>
</gene>
<organism evidence="1 2">
    <name type="scientific">Ligilactobacillus salivarius</name>
    <dbReference type="NCBI Taxonomy" id="1624"/>
    <lineage>
        <taxon>Bacteria</taxon>
        <taxon>Bacillati</taxon>
        <taxon>Bacillota</taxon>
        <taxon>Bacilli</taxon>
        <taxon>Lactobacillales</taxon>
        <taxon>Lactobacillaceae</taxon>
        <taxon>Ligilactobacillus</taxon>
    </lineage>
</organism>
<dbReference type="Proteomes" id="UP000192638">
    <property type="component" value="Unassembled WGS sequence"/>
</dbReference>
<name>A0A1V9QU64_9LACO</name>
<comment type="caution">
    <text evidence="1">The sequence shown here is derived from an EMBL/GenBank/DDBJ whole genome shotgun (WGS) entry which is preliminary data.</text>
</comment>
<sequence length="92" mass="10621">MEAIKKGTSVKDVPHKSNLCTNYSTSDVELLSRRIRFRRGVNRIIENTKDKKKLLIFLETTAEIESSYDKANAMWLLDKYKELGGKRNGNED</sequence>
<dbReference type="EMBL" id="NBEB01000041">
    <property type="protein sequence ID" value="OQQ84369.1"/>
    <property type="molecule type" value="Genomic_DNA"/>
</dbReference>
<dbReference type="AlphaFoldDB" id="A0A1V9QU64"/>
<proteinExistence type="predicted"/>
<evidence type="ECO:0000313" key="2">
    <source>
        <dbReference type="Proteomes" id="UP000192638"/>
    </source>
</evidence>
<reference evidence="1 2" key="1">
    <citation type="submission" date="2017-03" db="EMBL/GenBank/DDBJ databases">
        <title>Phylogenomics and comparative genomics of Lactobacillus salivarius, a mammalian gut commensal.</title>
        <authorList>
            <person name="Harris H.M."/>
        </authorList>
    </citation>
    <scope>NUCLEOTIDE SEQUENCE [LARGE SCALE GENOMIC DNA]</scope>
    <source>
        <strain evidence="1 2">LMG 14477</strain>
    </source>
</reference>
<protein>
    <submittedName>
        <fullName evidence="1">Uncharacterized protein</fullName>
    </submittedName>
</protein>
<evidence type="ECO:0000313" key="1">
    <source>
        <dbReference type="EMBL" id="OQQ84369.1"/>
    </source>
</evidence>
<accession>A0A1V9QU64</accession>